<reference evidence="4" key="1">
    <citation type="submission" date="2021-01" db="EMBL/GenBank/DDBJ databases">
        <title>Description of Breznakiella homolactica.</title>
        <authorList>
            <person name="Song Y."/>
            <person name="Brune A."/>
        </authorList>
    </citation>
    <scope>NUCLEOTIDE SEQUENCE</scope>
    <source>
        <strain evidence="4">RmG30</strain>
    </source>
</reference>
<dbReference type="PROSITE" id="PS50293">
    <property type="entry name" value="TPR_REGION"/>
    <property type="match status" value="1"/>
</dbReference>
<evidence type="ECO:0000256" key="2">
    <source>
        <dbReference type="ARBA" id="ARBA00022803"/>
    </source>
</evidence>
<protein>
    <submittedName>
        <fullName evidence="4">Tetratricopeptide repeat protein</fullName>
    </submittedName>
</protein>
<keyword evidence="1" id="KW-0677">Repeat</keyword>
<dbReference type="SMART" id="SM00028">
    <property type="entry name" value="TPR"/>
    <property type="match status" value="5"/>
</dbReference>
<proteinExistence type="predicted"/>
<dbReference type="SUPFAM" id="SSF48452">
    <property type="entry name" value="TPR-like"/>
    <property type="match status" value="1"/>
</dbReference>
<evidence type="ECO:0000313" key="4">
    <source>
        <dbReference type="EMBL" id="QQO09163.1"/>
    </source>
</evidence>
<dbReference type="Proteomes" id="UP000595917">
    <property type="component" value="Chromosome"/>
</dbReference>
<sequence length="235" mass="27798">MKTKGIYAVCFFLFFTAVLFCEDIKRFDDSTLIQNKLIAPTDVEEARNAYNIGTTYLHENKLEEAEEYLLNAISLDPGYVDAMDHLGLVYRRMKRYDDAENIYKQSIEINQNNSVPYINLALVYRMEGKLEDSRQMYLKAAEIDKDNPEPYYGIGYLYQMVKEYKTSIQFLNIAIQKYYEKESILVCDAYYLQGDNYYYLGEYAEALKYYKVAQMVHKDSEYLKNRIQEIEEKSE</sequence>
<evidence type="ECO:0000256" key="1">
    <source>
        <dbReference type="ARBA" id="ARBA00022737"/>
    </source>
</evidence>
<dbReference type="Pfam" id="PF14559">
    <property type="entry name" value="TPR_19"/>
    <property type="match status" value="1"/>
</dbReference>
<keyword evidence="2 3" id="KW-0802">TPR repeat</keyword>
<dbReference type="KEGG" id="bhc:JFL75_19895"/>
<gene>
    <name evidence="4" type="ORF">JFL75_19895</name>
</gene>
<feature type="repeat" description="TPR" evidence="3">
    <location>
        <begin position="114"/>
        <end position="147"/>
    </location>
</feature>
<dbReference type="AlphaFoldDB" id="A0A7T7XMW9"/>
<feature type="repeat" description="TPR" evidence="3">
    <location>
        <begin position="187"/>
        <end position="220"/>
    </location>
</feature>
<feature type="repeat" description="TPR" evidence="3">
    <location>
        <begin position="46"/>
        <end position="79"/>
    </location>
</feature>
<dbReference type="InterPro" id="IPR011990">
    <property type="entry name" value="TPR-like_helical_dom_sf"/>
</dbReference>
<dbReference type="PANTHER" id="PTHR44943:SF8">
    <property type="entry name" value="TPR REPEAT-CONTAINING PROTEIN MJ0263"/>
    <property type="match status" value="1"/>
</dbReference>
<organism evidence="4 5">
    <name type="scientific">Breznakiella homolactica</name>
    <dbReference type="NCBI Taxonomy" id="2798577"/>
    <lineage>
        <taxon>Bacteria</taxon>
        <taxon>Pseudomonadati</taxon>
        <taxon>Spirochaetota</taxon>
        <taxon>Spirochaetia</taxon>
        <taxon>Spirochaetales</taxon>
        <taxon>Breznakiellaceae</taxon>
        <taxon>Breznakiella</taxon>
    </lineage>
</organism>
<evidence type="ECO:0000313" key="5">
    <source>
        <dbReference type="Proteomes" id="UP000595917"/>
    </source>
</evidence>
<dbReference type="EMBL" id="CP067089">
    <property type="protein sequence ID" value="QQO09163.1"/>
    <property type="molecule type" value="Genomic_DNA"/>
</dbReference>
<dbReference type="InterPro" id="IPR019734">
    <property type="entry name" value="TPR_rpt"/>
</dbReference>
<keyword evidence="5" id="KW-1185">Reference proteome</keyword>
<dbReference type="Pfam" id="PF13414">
    <property type="entry name" value="TPR_11"/>
    <property type="match status" value="1"/>
</dbReference>
<evidence type="ECO:0000256" key="3">
    <source>
        <dbReference type="PROSITE-ProRule" id="PRU00339"/>
    </source>
</evidence>
<dbReference type="PANTHER" id="PTHR44943">
    <property type="entry name" value="CELLULOSE SYNTHASE OPERON PROTEIN C"/>
    <property type="match status" value="1"/>
</dbReference>
<accession>A0A7T7XMW9</accession>
<feature type="repeat" description="TPR" evidence="3">
    <location>
        <begin position="80"/>
        <end position="113"/>
    </location>
</feature>
<dbReference type="Pfam" id="PF13174">
    <property type="entry name" value="TPR_6"/>
    <property type="match status" value="1"/>
</dbReference>
<dbReference type="Gene3D" id="1.25.40.10">
    <property type="entry name" value="Tetratricopeptide repeat domain"/>
    <property type="match status" value="2"/>
</dbReference>
<dbReference type="InterPro" id="IPR051685">
    <property type="entry name" value="Ycf3/AcsC/BcsC/TPR_MFPF"/>
</dbReference>
<dbReference type="RefSeq" id="WP_215626468.1">
    <property type="nucleotide sequence ID" value="NZ_CP067089.2"/>
</dbReference>
<name>A0A7T7XMW9_9SPIR</name>
<dbReference type="PROSITE" id="PS50005">
    <property type="entry name" value="TPR"/>
    <property type="match status" value="4"/>
</dbReference>